<dbReference type="SMART" id="SM00225">
    <property type="entry name" value="BTB"/>
    <property type="match status" value="1"/>
</dbReference>
<organism evidence="2 3">
    <name type="scientific">Plectus sambesii</name>
    <dbReference type="NCBI Taxonomy" id="2011161"/>
    <lineage>
        <taxon>Eukaryota</taxon>
        <taxon>Metazoa</taxon>
        <taxon>Ecdysozoa</taxon>
        <taxon>Nematoda</taxon>
        <taxon>Chromadorea</taxon>
        <taxon>Plectida</taxon>
        <taxon>Plectina</taxon>
        <taxon>Plectoidea</taxon>
        <taxon>Plectidae</taxon>
        <taxon>Plectus</taxon>
    </lineage>
</organism>
<dbReference type="AlphaFoldDB" id="A0A914UQD4"/>
<accession>A0A914UQD4</accession>
<feature type="domain" description="BTB" evidence="1">
    <location>
        <begin position="8"/>
        <end position="113"/>
    </location>
</feature>
<reference evidence="3" key="1">
    <citation type="submission" date="2022-11" db="UniProtKB">
        <authorList>
            <consortium name="WormBaseParasite"/>
        </authorList>
    </citation>
    <scope>IDENTIFICATION</scope>
</reference>
<dbReference type="CDD" id="cd18316">
    <property type="entry name" value="BTB_POZ_KCTD-like"/>
    <property type="match status" value="1"/>
</dbReference>
<evidence type="ECO:0000313" key="3">
    <source>
        <dbReference type="WBParaSite" id="PSAMB.scaffold113size77475.g2099.t1"/>
    </source>
</evidence>
<dbReference type="Gene3D" id="3.30.710.10">
    <property type="entry name" value="Potassium Channel Kv1.1, Chain A"/>
    <property type="match status" value="2"/>
</dbReference>
<dbReference type="InterPro" id="IPR003131">
    <property type="entry name" value="T1-type_BTB"/>
</dbReference>
<proteinExistence type="predicted"/>
<dbReference type="Proteomes" id="UP000887566">
    <property type="component" value="Unplaced"/>
</dbReference>
<dbReference type="InterPro" id="IPR011333">
    <property type="entry name" value="SKP1/BTB/POZ_sf"/>
</dbReference>
<name>A0A914UQD4_9BILA</name>
<keyword evidence="2" id="KW-1185">Reference proteome</keyword>
<protein>
    <submittedName>
        <fullName evidence="3">BTB domain-containing protein</fullName>
    </submittedName>
</protein>
<evidence type="ECO:0000313" key="2">
    <source>
        <dbReference type="Proteomes" id="UP000887566"/>
    </source>
</evidence>
<evidence type="ECO:0000259" key="1">
    <source>
        <dbReference type="SMART" id="SM00225"/>
    </source>
</evidence>
<dbReference type="PANTHER" id="PTHR14499:SF136">
    <property type="entry name" value="GH08630P"/>
    <property type="match status" value="1"/>
</dbReference>
<dbReference type="Pfam" id="PF02214">
    <property type="entry name" value="BTB_2"/>
    <property type="match status" value="2"/>
</dbReference>
<dbReference type="InterPro" id="IPR000210">
    <property type="entry name" value="BTB/POZ_dom"/>
</dbReference>
<sequence length="240" mass="27664">MSSSDDNKIVSLSVGGRQFESSAQTLCRVENSYFCCLLSAPWKKDSERENERSIFIDRDGTYFDYILNFLRDGAAVVLPEAGAEPLKRLKQEAQYYGLSQLVDLIESRLEYSSITFAIGSSEFTALRNVWMRSEHSLFAQILRGEADAPLDHEGRYRIARDGSSFEHILRFLEHTDPSEAVADLTKICRSTYWRILSDADYYNLKELKELLKTIEIVKRTCDEMLTAECWKRLVKKPLNF</sequence>
<dbReference type="PANTHER" id="PTHR14499">
    <property type="entry name" value="POTASSIUM CHANNEL TETRAMERIZATION DOMAIN-CONTAINING"/>
    <property type="match status" value="1"/>
</dbReference>
<dbReference type="GO" id="GO:0051260">
    <property type="term" value="P:protein homooligomerization"/>
    <property type="evidence" value="ECO:0007669"/>
    <property type="project" value="InterPro"/>
</dbReference>
<dbReference type="SUPFAM" id="SSF54695">
    <property type="entry name" value="POZ domain"/>
    <property type="match status" value="2"/>
</dbReference>
<dbReference type="WBParaSite" id="PSAMB.scaffold113size77475.g2099.t1">
    <property type="protein sequence ID" value="PSAMB.scaffold113size77475.g2099.t1"/>
    <property type="gene ID" value="PSAMB.scaffold113size77475.g2099"/>
</dbReference>